<feature type="domain" description="Solute-binding protein family 5" evidence="3">
    <location>
        <begin position="104"/>
        <end position="466"/>
    </location>
</feature>
<evidence type="ECO:0000313" key="5">
    <source>
        <dbReference type="Proteomes" id="UP001500301"/>
    </source>
</evidence>
<dbReference type="Proteomes" id="UP001500301">
    <property type="component" value="Unassembled WGS sequence"/>
</dbReference>
<dbReference type="Pfam" id="PF00496">
    <property type="entry name" value="SBP_bac_5"/>
    <property type="match status" value="1"/>
</dbReference>
<proteinExistence type="predicted"/>
<dbReference type="RefSeq" id="WP_218234298.1">
    <property type="nucleotide sequence ID" value="NZ_BAABBB010000013.1"/>
</dbReference>
<sequence length="553" mass="58275">MTPFARATSTATGATMPGGPGFSRRRLLQVIGLAGGLAVAGPALAACSPDDESDGAGRRLDSLTVALPSSISTLDVTREAGIINYVIALLCLEGLTAIGADGALAPSLATAWTQPDPLTYVYKLRPDVTFSDGNPLTADDVIASIEVNSRKGSTSALAYAYAPMKSVKATADDEITFTLSTPTSGFGWVPSPSTLQVSSRAFLDEHGDKVGTPQALLLGTGPYVVTEFAPDSHVVLERNDAWWGGRVEVAKVRLDFITDENTRLLAMRDGSVDIALSVPPNQVKDWQAIDGVSIETATDNSLVTLAFNTSVAPWSDPKVRTAVAHCIDRPAVVESVLRGNAEVALTIPTTEQWGGLLTKSQVDDLYASIPQVDFDLDAAASLLAESSVPDGFSATLTYPNSGPLIGRALLTLAENLKGLGIDLKVQEITLEQWIADLGKHAGIAVGWYFPGTGDPAEYVQLLLNGAYAESGGTNLAEYRNAEVTALLDQEVAQTDPAKRGDLLGQALVKAAADVAYQPLWWAKTATAFGPGLQAEDFGPYFFLGPWVQHVTTA</sequence>
<feature type="signal peptide" evidence="2">
    <location>
        <begin position="1"/>
        <end position="45"/>
    </location>
</feature>
<dbReference type="CDD" id="cd00995">
    <property type="entry name" value="PBP2_NikA_DppA_OppA_like"/>
    <property type="match status" value="1"/>
</dbReference>
<dbReference type="PIRSF" id="PIRSF002741">
    <property type="entry name" value="MppA"/>
    <property type="match status" value="1"/>
</dbReference>
<dbReference type="InterPro" id="IPR039424">
    <property type="entry name" value="SBP_5"/>
</dbReference>
<organism evidence="4 5">
    <name type="scientific">Nocardioides daeguensis</name>
    <dbReference type="NCBI Taxonomy" id="908359"/>
    <lineage>
        <taxon>Bacteria</taxon>
        <taxon>Bacillati</taxon>
        <taxon>Actinomycetota</taxon>
        <taxon>Actinomycetes</taxon>
        <taxon>Propionibacteriales</taxon>
        <taxon>Nocardioidaceae</taxon>
        <taxon>Nocardioides</taxon>
    </lineage>
</organism>
<evidence type="ECO:0000259" key="3">
    <source>
        <dbReference type="Pfam" id="PF00496"/>
    </source>
</evidence>
<feature type="chain" id="PRO_5045399818" evidence="2">
    <location>
        <begin position="46"/>
        <end position="553"/>
    </location>
</feature>
<dbReference type="PANTHER" id="PTHR30290">
    <property type="entry name" value="PERIPLASMIC BINDING COMPONENT OF ABC TRANSPORTER"/>
    <property type="match status" value="1"/>
</dbReference>
<reference evidence="5" key="1">
    <citation type="journal article" date="2019" name="Int. J. Syst. Evol. Microbiol.">
        <title>The Global Catalogue of Microorganisms (GCM) 10K type strain sequencing project: providing services to taxonomists for standard genome sequencing and annotation.</title>
        <authorList>
            <consortium name="The Broad Institute Genomics Platform"/>
            <consortium name="The Broad Institute Genome Sequencing Center for Infectious Disease"/>
            <person name="Wu L."/>
            <person name="Ma J."/>
        </authorList>
    </citation>
    <scope>NUCLEOTIDE SEQUENCE [LARGE SCALE GENOMIC DNA]</scope>
    <source>
        <strain evidence="5">JCM 17460</strain>
    </source>
</reference>
<keyword evidence="5" id="KW-1185">Reference proteome</keyword>
<gene>
    <name evidence="4" type="ORF">GCM10022263_27320</name>
</gene>
<dbReference type="EMBL" id="BAABBB010000013">
    <property type="protein sequence ID" value="GAA3538249.1"/>
    <property type="molecule type" value="Genomic_DNA"/>
</dbReference>
<evidence type="ECO:0000256" key="1">
    <source>
        <dbReference type="SAM" id="MobiDB-lite"/>
    </source>
</evidence>
<dbReference type="InterPro" id="IPR006311">
    <property type="entry name" value="TAT_signal"/>
</dbReference>
<dbReference type="InterPro" id="IPR030678">
    <property type="entry name" value="Peptide/Ni-bd"/>
</dbReference>
<accession>A0ABP6VRE3</accession>
<comment type="caution">
    <text evidence="4">The sequence shown here is derived from an EMBL/GenBank/DDBJ whole genome shotgun (WGS) entry which is preliminary data.</text>
</comment>
<dbReference type="InterPro" id="IPR000914">
    <property type="entry name" value="SBP_5_dom"/>
</dbReference>
<evidence type="ECO:0000256" key="2">
    <source>
        <dbReference type="SAM" id="SignalP"/>
    </source>
</evidence>
<evidence type="ECO:0000313" key="4">
    <source>
        <dbReference type="EMBL" id="GAA3538249.1"/>
    </source>
</evidence>
<keyword evidence="2" id="KW-0732">Signal</keyword>
<feature type="region of interest" description="Disordered" evidence="1">
    <location>
        <begin position="1"/>
        <end position="20"/>
    </location>
</feature>
<dbReference type="PANTHER" id="PTHR30290:SF65">
    <property type="entry name" value="MONOACYL PHOSPHATIDYLINOSITOL TETRAMANNOSIDE-BINDING PROTEIN LPQW-RELATED"/>
    <property type="match status" value="1"/>
</dbReference>
<name>A0ABP6VRE3_9ACTN</name>
<protein>
    <submittedName>
        <fullName evidence="4">ABC transporter substrate-binding protein</fullName>
    </submittedName>
</protein>
<dbReference type="PROSITE" id="PS51318">
    <property type="entry name" value="TAT"/>
    <property type="match status" value="1"/>
</dbReference>